<evidence type="ECO:0000313" key="2">
    <source>
        <dbReference type="EMBL" id="OLF05978.1"/>
    </source>
</evidence>
<evidence type="ECO:0000256" key="1">
    <source>
        <dbReference type="SAM" id="MobiDB-lite"/>
    </source>
</evidence>
<reference evidence="2 3" key="1">
    <citation type="submission" date="2016-12" db="EMBL/GenBank/DDBJ databases">
        <title>The draft genome sequence of Actinophytocola xinjiangensis.</title>
        <authorList>
            <person name="Wang W."/>
            <person name="Yuan L."/>
        </authorList>
    </citation>
    <scope>NUCLEOTIDE SEQUENCE [LARGE SCALE GENOMIC DNA]</scope>
    <source>
        <strain evidence="2 3">CGMCC 4.4663</strain>
    </source>
</reference>
<sequence>MGGFRVDDQAVDGLAGQQGRLGEDANAGRTYLAAHTDLAWNGEGLINLLAGGHRDARALAERFHETLNLRSATPGQEAFRAAAAYYRRTDGESAERYDRTYPPRDPAQARKGLPDLRLAVPPNRDPHEPTARYTTPPDHNAEFPHEPAITDLLSPTALARDAIWTVTDLAAKLGFLDRAYDPLDSFVKPISGDWAALRGCADVYHNVAAALGDMAENTTWAGDRLDDFWEGNAADGAQTYLYQLARSVGVAQAPFDELAEQYKAVAQGAADVGDLVGGLICDLIDAVLIAIAAAEGAAISAGTIVGIPLAVVIADVALVAEIIKCVQIVLKILEVIDKVNKVIDVFNLAAGNFGRVVVPENLRQLSPQGAPANLPR</sequence>
<evidence type="ECO:0008006" key="4">
    <source>
        <dbReference type="Google" id="ProtNLM"/>
    </source>
</evidence>
<comment type="caution">
    <text evidence="2">The sequence shown here is derived from an EMBL/GenBank/DDBJ whole genome shotgun (WGS) entry which is preliminary data.</text>
</comment>
<name>A0A7Z1AUF1_9PSEU</name>
<dbReference type="AlphaFoldDB" id="A0A7Z1AUF1"/>
<accession>A0A7Z1AUF1</accession>
<feature type="region of interest" description="Disordered" evidence="1">
    <location>
        <begin position="91"/>
        <end position="131"/>
    </location>
</feature>
<dbReference type="RefSeq" id="WP_075137068.1">
    <property type="nucleotide sequence ID" value="NZ_MSIF01000024.1"/>
</dbReference>
<dbReference type="OrthoDB" id="3696556at2"/>
<dbReference type="SUPFAM" id="SSF140453">
    <property type="entry name" value="EsxAB dimer-like"/>
    <property type="match status" value="1"/>
</dbReference>
<gene>
    <name evidence="2" type="ORF">BLA60_33520</name>
</gene>
<evidence type="ECO:0000313" key="3">
    <source>
        <dbReference type="Proteomes" id="UP000185696"/>
    </source>
</evidence>
<feature type="compositionally biased region" description="Basic and acidic residues" evidence="1">
    <location>
        <begin position="91"/>
        <end position="102"/>
    </location>
</feature>
<dbReference type="EMBL" id="MSIF01000024">
    <property type="protein sequence ID" value="OLF05978.1"/>
    <property type="molecule type" value="Genomic_DNA"/>
</dbReference>
<dbReference type="Proteomes" id="UP000185696">
    <property type="component" value="Unassembled WGS sequence"/>
</dbReference>
<organism evidence="2 3">
    <name type="scientific">Actinophytocola xinjiangensis</name>
    <dbReference type="NCBI Taxonomy" id="485602"/>
    <lineage>
        <taxon>Bacteria</taxon>
        <taxon>Bacillati</taxon>
        <taxon>Actinomycetota</taxon>
        <taxon>Actinomycetes</taxon>
        <taxon>Pseudonocardiales</taxon>
        <taxon>Pseudonocardiaceae</taxon>
    </lineage>
</organism>
<keyword evidence="3" id="KW-1185">Reference proteome</keyword>
<proteinExistence type="predicted"/>
<protein>
    <recommendedName>
        <fullName evidence="4">Excreted virulence factor EspC (Type VII ESX diderm)</fullName>
    </recommendedName>
</protein>
<dbReference type="InterPro" id="IPR036689">
    <property type="entry name" value="ESAT-6-like_sf"/>
</dbReference>